<keyword evidence="9 13" id="KW-0238">DNA-binding</keyword>
<feature type="binding site" evidence="13">
    <location>
        <position position="147"/>
    </location>
    <ligand>
        <name>Mg(2+)</name>
        <dbReference type="ChEBI" id="CHEBI:18420"/>
        <label>1</label>
    </ligand>
</feature>
<dbReference type="GO" id="GO:0006281">
    <property type="term" value="P:DNA repair"/>
    <property type="evidence" value="ECO:0007669"/>
    <property type="project" value="UniProtKB-UniRule"/>
</dbReference>
<dbReference type="SUPFAM" id="SSF53098">
    <property type="entry name" value="Ribonuclease H-like"/>
    <property type="match status" value="1"/>
</dbReference>
<dbReference type="NCBIfam" id="NF000711">
    <property type="entry name" value="PRK00039.2-1"/>
    <property type="match status" value="1"/>
</dbReference>
<evidence type="ECO:0000256" key="5">
    <source>
        <dbReference type="ARBA" id="ARBA00022759"/>
    </source>
</evidence>
<dbReference type="PROSITE" id="PS01321">
    <property type="entry name" value="RUVC"/>
    <property type="match status" value="1"/>
</dbReference>
<name>A0A2M7XGP9_9BACT</name>
<protein>
    <recommendedName>
        <fullName evidence="13 14">Crossover junction endodeoxyribonuclease RuvC</fullName>
        <ecNumber evidence="13 14">3.1.21.10</ecNumber>
    </recommendedName>
    <alternativeName>
        <fullName evidence="13">Holliday junction nuclease RuvC</fullName>
    </alternativeName>
    <alternativeName>
        <fullName evidence="13">Holliday junction resolvase RuvC</fullName>
    </alternativeName>
</protein>
<comment type="function">
    <text evidence="13">The RuvA-RuvB-RuvC complex processes Holliday junction (HJ) DNA during genetic recombination and DNA repair. Endonuclease that resolves HJ intermediates. Cleaves cruciform DNA by making single-stranded nicks across the HJ at symmetrical positions within the homologous arms, yielding a 5'-phosphate and a 3'-hydroxyl group; requires a central core of homology in the junction. The consensus cleavage sequence is 5'-(A/T)TT(C/G)-3'. Cleavage occurs on the 3'-side of the TT dinucleotide at the point of strand exchange. HJ branch migration catalyzed by RuvA-RuvB allows RuvC to scan DNA until it finds its consensus sequence, where it cleaves and resolves the cruciform DNA.</text>
</comment>
<evidence type="ECO:0000256" key="7">
    <source>
        <dbReference type="ARBA" id="ARBA00022801"/>
    </source>
</evidence>
<dbReference type="InterPro" id="IPR020563">
    <property type="entry name" value="X-over_junc_endoDNase_Mg_BS"/>
</dbReference>
<dbReference type="InterPro" id="IPR036397">
    <property type="entry name" value="RNaseH_sf"/>
</dbReference>
<feature type="active site" evidence="13">
    <location>
        <position position="74"/>
    </location>
</feature>
<dbReference type="PRINTS" id="PR00696">
    <property type="entry name" value="RSOLVASERUVC"/>
</dbReference>
<evidence type="ECO:0000256" key="6">
    <source>
        <dbReference type="ARBA" id="ARBA00022763"/>
    </source>
</evidence>
<dbReference type="GO" id="GO:0003677">
    <property type="term" value="F:DNA binding"/>
    <property type="evidence" value="ECO:0007669"/>
    <property type="project" value="UniProtKB-KW"/>
</dbReference>
<dbReference type="GO" id="GO:0006310">
    <property type="term" value="P:DNA recombination"/>
    <property type="evidence" value="ECO:0007669"/>
    <property type="project" value="UniProtKB-UniRule"/>
</dbReference>
<dbReference type="FunFam" id="3.30.420.10:FF:000002">
    <property type="entry name" value="Crossover junction endodeoxyribonuclease RuvC"/>
    <property type="match status" value="1"/>
</dbReference>
<dbReference type="EC" id="3.1.21.10" evidence="13 14"/>
<evidence type="ECO:0000256" key="2">
    <source>
        <dbReference type="ARBA" id="ARBA00022490"/>
    </source>
</evidence>
<dbReference type="InterPro" id="IPR012337">
    <property type="entry name" value="RNaseH-like_sf"/>
</dbReference>
<comment type="subcellular location">
    <subcellularLocation>
        <location evidence="13">Cytoplasm</location>
    </subcellularLocation>
</comment>
<proteinExistence type="inferred from homology"/>
<keyword evidence="5 13" id="KW-0255">Endonuclease</keyword>
<gene>
    <name evidence="13" type="primary">ruvC</name>
    <name evidence="15" type="ORF">CO173_00505</name>
</gene>
<sequence length="166" mass="18395">MLNKTPEIIIGIDPGYGRCGFGVIIESTIGEYDSLIHGVFTTRKDQLHAKRLSEIAQDFRAIVKQYKPTVLVIEELFFAKSTTTALKVAEVRGVIMMLADELDLRVVEVKPNEVKITITGYGKADKKQVEAMVKTIFKLKAIPKPDDAADALAIAWTGAVKQRFTN</sequence>
<dbReference type="HAMAP" id="MF_00034">
    <property type="entry name" value="RuvC"/>
    <property type="match status" value="1"/>
</dbReference>
<comment type="catalytic activity">
    <reaction evidence="12 13">
        <text>Endonucleolytic cleavage at a junction such as a reciprocal single-stranded crossover between two homologous DNA duplexes (Holliday junction).</text>
        <dbReference type="EC" id="3.1.21.10"/>
    </reaction>
</comment>
<keyword evidence="4 13" id="KW-0479">Metal-binding</keyword>
<dbReference type="AlphaFoldDB" id="A0A2M7XGP9"/>
<keyword evidence="11 13" id="KW-0234">DNA repair</keyword>
<evidence type="ECO:0000256" key="8">
    <source>
        <dbReference type="ARBA" id="ARBA00022842"/>
    </source>
</evidence>
<dbReference type="NCBIfam" id="TIGR00228">
    <property type="entry name" value="ruvC"/>
    <property type="match status" value="1"/>
</dbReference>
<dbReference type="PANTHER" id="PTHR30194">
    <property type="entry name" value="CROSSOVER JUNCTION ENDODEOXYRIBONUCLEASE RUVC"/>
    <property type="match status" value="1"/>
</dbReference>
<organism evidence="15 16">
    <name type="scientific">Candidatus Uhrbacteria bacterium CG_4_9_14_3_um_filter_41_35</name>
    <dbReference type="NCBI Taxonomy" id="1975034"/>
    <lineage>
        <taxon>Bacteria</taxon>
        <taxon>Candidatus Uhriibacteriota</taxon>
    </lineage>
</organism>
<evidence type="ECO:0000256" key="11">
    <source>
        <dbReference type="ARBA" id="ARBA00023204"/>
    </source>
</evidence>
<keyword evidence="3 13" id="KW-0540">Nuclease</keyword>
<evidence type="ECO:0000256" key="13">
    <source>
        <dbReference type="HAMAP-Rule" id="MF_00034"/>
    </source>
</evidence>
<evidence type="ECO:0000256" key="3">
    <source>
        <dbReference type="ARBA" id="ARBA00022722"/>
    </source>
</evidence>
<reference evidence="16" key="1">
    <citation type="submission" date="2017-09" db="EMBL/GenBank/DDBJ databases">
        <title>Depth-based differentiation of microbial function through sediment-hosted aquifers and enrichment of novel symbionts in the deep terrestrial subsurface.</title>
        <authorList>
            <person name="Probst A.J."/>
            <person name="Ladd B."/>
            <person name="Jarett J.K."/>
            <person name="Geller-Mcgrath D.E."/>
            <person name="Sieber C.M.K."/>
            <person name="Emerson J.B."/>
            <person name="Anantharaman K."/>
            <person name="Thomas B.C."/>
            <person name="Malmstrom R."/>
            <person name="Stieglmeier M."/>
            <person name="Klingl A."/>
            <person name="Woyke T."/>
            <person name="Ryan C.M."/>
            <person name="Banfield J.F."/>
        </authorList>
    </citation>
    <scope>NUCLEOTIDE SEQUENCE [LARGE SCALE GENOMIC DNA]</scope>
</reference>
<dbReference type="GO" id="GO:0005737">
    <property type="term" value="C:cytoplasm"/>
    <property type="evidence" value="ECO:0007669"/>
    <property type="project" value="UniProtKB-SubCell"/>
</dbReference>
<keyword evidence="7 13" id="KW-0378">Hydrolase</keyword>
<dbReference type="GO" id="GO:0008821">
    <property type="term" value="F:crossover junction DNA endonuclease activity"/>
    <property type="evidence" value="ECO:0007669"/>
    <property type="project" value="UniProtKB-UniRule"/>
</dbReference>
<evidence type="ECO:0000256" key="10">
    <source>
        <dbReference type="ARBA" id="ARBA00023172"/>
    </source>
</evidence>
<keyword evidence="6 13" id="KW-0227">DNA damage</keyword>
<evidence type="ECO:0000256" key="9">
    <source>
        <dbReference type="ARBA" id="ARBA00023125"/>
    </source>
</evidence>
<evidence type="ECO:0000256" key="4">
    <source>
        <dbReference type="ARBA" id="ARBA00022723"/>
    </source>
</evidence>
<keyword evidence="2 13" id="KW-0963">Cytoplasm</keyword>
<feature type="binding site" evidence="13">
    <location>
        <position position="13"/>
    </location>
    <ligand>
        <name>Mg(2+)</name>
        <dbReference type="ChEBI" id="CHEBI:18420"/>
        <label>1</label>
    </ligand>
</feature>
<dbReference type="PANTHER" id="PTHR30194:SF3">
    <property type="entry name" value="CROSSOVER JUNCTION ENDODEOXYRIBONUCLEASE RUVC"/>
    <property type="match status" value="1"/>
</dbReference>
<evidence type="ECO:0000256" key="1">
    <source>
        <dbReference type="ARBA" id="ARBA00009518"/>
    </source>
</evidence>
<feature type="binding site" evidence="13">
    <location>
        <position position="74"/>
    </location>
    <ligand>
        <name>Mg(2+)</name>
        <dbReference type="ChEBI" id="CHEBI:18420"/>
        <label>2</label>
    </ligand>
</feature>
<comment type="caution">
    <text evidence="15">The sequence shown here is derived from an EMBL/GenBank/DDBJ whole genome shotgun (WGS) entry which is preliminary data.</text>
</comment>
<evidence type="ECO:0000313" key="15">
    <source>
        <dbReference type="EMBL" id="PJA47041.1"/>
    </source>
</evidence>
<accession>A0A2M7XGP9</accession>
<feature type="active site" evidence="13">
    <location>
        <position position="13"/>
    </location>
</feature>
<dbReference type="GO" id="GO:0000287">
    <property type="term" value="F:magnesium ion binding"/>
    <property type="evidence" value="ECO:0007669"/>
    <property type="project" value="UniProtKB-UniRule"/>
</dbReference>
<comment type="subunit">
    <text evidence="13">Homodimer which binds Holliday junction (HJ) DNA. The HJ becomes 2-fold symmetrical on binding to RuvC with unstacked arms; it has a different conformation from HJ DNA in complex with RuvA. In the full resolvosome a probable DNA-RuvA(4)-RuvB(12)-RuvC(2) complex forms which resolves the HJ.</text>
</comment>
<dbReference type="GO" id="GO:0048476">
    <property type="term" value="C:Holliday junction resolvase complex"/>
    <property type="evidence" value="ECO:0007669"/>
    <property type="project" value="UniProtKB-UniRule"/>
</dbReference>
<evidence type="ECO:0000256" key="12">
    <source>
        <dbReference type="ARBA" id="ARBA00029354"/>
    </source>
</evidence>
<keyword evidence="8 13" id="KW-0460">Magnesium</keyword>
<dbReference type="InterPro" id="IPR002176">
    <property type="entry name" value="X-over_junc_endoDNase_RuvC"/>
</dbReference>
<dbReference type="CDD" id="cd16962">
    <property type="entry name" value="RuvC"/>
    <property type="match status" value="1"/>
</dbReference>
<comment type="cofactor">
    <cofactor evidence="13">
        <name>Mg(2+)</name>
        <dbReference type="ChEBI" id="CHEBI:18420"/>
    </cofactor>
    <text evidence="13">Binds 2 Mg(2+) ion per subunit.</text>
</comment>
<dbReference type="Proteomes" id="UP000231263">
    <property type="component" value="Unassembled WGS sequence"/>
</dbReference>
<keyword evidence="10 13" id="KW-0233">DNA recombination</keyword>
<dbReference type="Gene3D" id="3.30.420.10">
    <property type="entry name" value="Ribonuclease H-like superfamily/Ribonuclease H"/>
    <property type="match status" value="1"/>
</dbReference>
<dbReference type="EMBL" id="PFWT01000003">
    <property type="protein sequence ID" value="PJA47041.1"/>
    <property type="molecule type" value="Genomic_DNA"/>
</dbReference>
<feature type="active site" evidence="13">
    <location>
        <position position="147"/>
    </location>
</feature>
<dbReference type="Pfam" id="PF02075">
    <property type="entry name" value="RuvC"/>
    <property type="match status" value="1"/>
</dbReference>
<evidence type="ECO:0000313" key="16">
    <source>
        <dbReference type="Proteomes" id="UP000231263"/>
    </source>
</evidence>
<comment type="similarity">
    <text evidence="1 13">Belongs to the RuvC family.</text>
</comment>
<evidence type="ECO:0000256" key="14">
    <source>
        <dbReference type="NCBIfam" id="TIGR00228"/>
    </source>
</evidence>